<dbReference type="OrthoDB" id="10426194at2759"/>
<accession>A0A5N5G6J8</accession>
<reference evidence="2" key="2">
    <citation type="submission" date="2019-10" db="EMBL/GenBank/DDBJ databases">
        <title>A de novo genome assembly of a pear dwarfing rootstock.</title>
        <authorList>
            <person name="Wang F."/>
            <person name="Wang J."/>
            <person name="Li S."/>
            <person name="Zhang Y."/>
            <person name="Fang M."/>
            <person name="Ma L."/>
            <person name="Zhao Y."/>
            <person name="Jiang S."/>
        </authorList>
    </citation>
    <scope>NUCLEOTIDE SEQUENCE [LARGE SCALE GENOMIC DNA]</scope>
</reference>
<comment type="caution">
    <text evidence="1">The sequence shown here is derived from an EMBL/GenBank/DDBJ whole genome shotgun (WGS) entry which is preliminary data.</text>
</comment>
<evidence type="ECO:0000313" key="2">
    <source>
        <dbReference type="Proteomes" id="UP000327157"/>
    </source>
</evidence>
<dbReference type="EMBL" id="SMOL01000487">
    <property type="protein sequence ID" value="KAB2611045.1"/>
    <property type="molecule type" value="Genomic_DNA"/>
</dbReference>
<reference evidence="1 2" key="1">
    <citation type="submission" date="2019-09" db="EMBL/GenBank/DDBJ databases">
        <authorList>
            <person name="Ou C."/>
        </authorList>
    </citation>
    <scope>NUCLEOTIDE SEQUENCE [LARGE SCALE GENOMIC DNA]</scope>
    <source>
        <strain evidence="1">S2</strain>
        <tissue evidence="1">Leaf</tissue>
    </source>
</reference>
<reference evidence="1 2" key="3">
    <citation type="submission" date="2019-11" db="EMBL/GenBank/DDBJ databases">
        <title>A de novo genome assembly of a pear dwarfing rootstock.</title>
        <authorList>
            <person name="Wang F."/>
            <person name="Wang J."/>
            <person name="Li S."/>
            <person name="Zhang Y."/>
            <person name="Fang M."/>
            <person name="Ma L."/>
            <person name="Zhao Y."/>
            <person name="Jiang S."/>
        </authorList>
    </citation>
    <scope>NUCLEOTIDE SEQUENCE [LARGE SCALE GENOMIC DNA]</scope>
    <source>
        <strain evidence="1">S2</strain>
        <tissue evidence="1">Leaf</tissue>
    </source>
</reference>
<dbReference type="Proteomes" id="UP000327157">
    <property type="component" value="Chromosome 17"/>
</dbReference>
<sequence>MQPSSFRYVNNCLAGRRSTVDELVEPLHENESDHDRIMRLSSYVMTKFDDRLREVEQYKAKFKENNQLVNDARKTSKALAEAIRLKDQHFDSLKRRNGENLETTILEVSKAKGELDNALVEVFKLKKSILTERDATV</sequence>
<keyword evidence="2" id="KW-1185">Reference proteome</keyword>
<name>A0A5N5G6J8_9ROSA</name>
<protein>
    <submittedName>
        <fullName evidence="1">GRIP domain-containing protein RUD3-like</fullName>
    </submittedName>
</protein>
<dbReference type="AlphaFoldDB" id="A0A5N5G6J8"/>
<organism evidence="1 2">
    <name type="scientific">Pyrus ussuriensis x Pyrus communis</name>
    <dbReference type="NCBI Taxonomy" id="2448454"/>
    <lineage>
        <taxon>Eukaryota</taxon>
        <taxon>Viridiplantae</taxon>
        <taxon>Streptophyta</taxon>
        <taxon>Embryophyta</taxon>
        <taxon>Tracheophyta</taxon>
        <taxon>Spermatophyta</taxon>
        <taxon>Magnoliopsida</taxon>
        <taxon>eudicotyledons</taxon>
        <taxon>Gunneridae</taxon>
        <taxon>Pentapetalae</taxon>
        <taxon>rosids</taxon>
        <taxon>fabids</taxon>
        <taxon>Rosales</taxon>
        <taxon>Rosaceae</taxon>
        <taxon>Amygdaloideae</taxon>
        <taxon>Maleae</taxon>
        <taxon>Pyrus</taxon>
    </lineage>
</organism>
<proteinExistence type="predicted"/>
<gene>
    <name evidence="1" type="ORF">D8674_019077</name>
</gene>
<evidence type="ECO:0000313" key="1">
    <source>
        <dbReference type="EMBL" id="KAB2611045.1"/>
    </source>
</evidence>